<accession>E3M1M2</accession>
<dbReference type="eggNOG" id="KOG1815">
    <property type="taxonomic scope" value="Eukaryota"/>
</dbReference>
<dbReference type="Proteomes" id="UP000008281">
    <property type="component" value="Unassembled WGS sequence"/>
</dbReference>
<evidence type="ECO:0000256" key="1">
    <source>
        <dbReference type="SAM" id="MobiDB-lite"/>
    </source>
</evidence>
<dbReference type="HOGENOM" id="CLU_2308644_0_0_1"/>
<dbReference type="STRING" id="31234.E3M1M2"/>
<organism evidence="3">
    <name type="scientific">Caenorhabditis remanei</name>
    <name type="common">Caenorhabditis vulgaris</name>
    <dbReference type="NCBI Taxonomy" id="31234"/>
    <lineage>
        <taxon>Eukaryota</taxon>
        <taxon>Metazoa</taxon>
        <taxon>Ecdysozoa</taxon>
        <taxon>Nematoda</taxon>
        <taxon>Chromadorea</taxon>
        <taxon>Rhabditida</taxon>
        <taxon>Rhabditina</taxon>
        <taxon>Rhabditomorpha</taxon>
        <taxon>Rhabditoidea</taxon>
        <taxon>Rhabditidae</taxon>
        <taxon>Peloderinae</taxon>
        <taxon>Caenorhabditis</taxon>
    </lineage>
</organism>
<proteinExistence type="predicted"/>
<dbReference type="InParanoid" id="E3M1M2"/>
<reference evidence="2" key="1">
    <citation type="submission" date="2007-07" db="EMBL/GenBank/DDBJ databases">
        <title>PCAP assembly of the Caenorhabditis remanei genome.</title>
        <authorList>
            <consortium name="The Caenorhabditis remanei Sequencing Consortium"/>
            <person name="Wilson R.K."/>
        </authorList>
    </citation>
    <scope>NUCLEOTIDE SEQUENCE [LARGE SCALE GENOMIC DNA]</scope>
    <source>
        <strain evidence="2">PB4641</strain>
    </source>
</reference>
<gene>
    <name evidence="2" type="ORF">CRE_06577</name>
</gene>
<dbReference type="EMBL" id="DS268421">
    <property type="protein sequence ID" value="EFO88626.1"/>
    <property type="molecule type" value="Genomic_DNA"/>
</dbReference>
<dbReference type="AlphaFoldDB" id="E3M1M2"/>
<protein>
    <submittedName>
        <fullName evidence="2">Uncharacterized protein</fullName>
    </submittedName>
</protein>
<keyword evidence="3" id="KW-1185">Reference proteome</keyword>
<feature type="region of interest" description="Disordered" evidence="1">
    <location>
        <begin position="57"/>
        <end position="85"/>
    </location>
</feature>
<evidence type="ECO:0000313" key="3">
    <source>
        <dbReference type="Proteomes" id="UP000008281"/>
    </source>
</evidence>
<evidence type="ECO:0000313" key="2">
    <source>
        <dbReference type="EMBL" id="EFO88626.1"/>
    </source>
</evidence>
<sequence length="100" mass="10989">MEFSKEFDFLVLGVPLALGYTYIMVPKALIHDVADYVTKKKQPEVIEISPAALLQMSQEAVQKAPERDGTAPGPSSVTSSDYSEDFDAADFVELCDEDLD</sequence>
<name>E3M1M2_CAERE</name>